<evidence type="ECO:0000256" key="1">
    <source>
        <dbReference type="SAM" id="MobiDB-lite"/>
    </source>
</evidence>
<evidence type="ECO:0000313" key="2">
    <source>
        <dbReference type="EMBL" id="CAD8511700.1"/>
    </source>
</evidence>
<organism evidence="2">
    <name type="scientific">Phaeocystis antarctica</name>
    <dbReference type="NCBI Taxonomy" id="33657"/>
    <lineage>
        <taxon>Eukaryota</taxon>
        <taxon>Haptista</taxon>
        <taxon>Haptophyta</taxon>
        <taxon>Prymnesiophyceae</taxon>
        <taxon>Phaeocystales</taxon>
        <taxon>Phaeocystaceae</taxon>
        <taxon>Phaeocystis</taxon>
    </lineage>
</organism>
<sequence length="140" mass="15334">MMLRWRVAAGVVLSLLLLLIFATAVLLRVRIAARKRKRGFRYSYNESPTSSPANTRSSQVTFSQERRGLSKSVDAKTGGRLLTREDDIGLEPADDMIDNLQKDLDAVVLNGSQKDLVAYADQAAESSRRARAGGVGPDQV</sequence>
<reference evidence="2" key="1">
    <citation type="submission" date="2021-01" db="EMBL/GenBank/DDBJ databases">
        <authorList>
            <person name="Corre E."/>
            <person name="Pelletier E."/>
            <person name="Niang G."/>
            <person name="Scheremetjew M."/>
            <person name="Finn R."/>
            <person name="Kale V."/>
            <person name="Holt S."/>
            <person name="Cochrane G."/>
            <person name="Meng A."/>
            <person name="Brown T."/>
            <person name="Cohen L."/>
        </authorList>
    </citation>
    <scope>NUCLEOTIDE SEQUENCE</scope>
    <source>
        <strain evidence="2">CCMP1374</strain>
    </source>
</reference>
<dbReference type="EMBL" id="HBEP01037676">
    <property type="protein sequence ID" value="CAD8511700.1"/>
    <property type="molecule type" value="Transcribed_RNA"/>
</dbReference>
<dbReference type="AlphaFoldDB" id="A0A7S0NGA8"/>
<accession>A0A7S0NGA8</accession>
<feature type="region of interest" description="Disordered" evidence="1">
    <location>
        <begin position="42"/>
        <end position="78"/>
    </location>
</feature>
<feature type="compositionally biased region" description="Polar residues" evidence="1">
    <location>
        <begin position="44"/>
        <end position="63"/>
    </location>
</feature>
<name>A0A7S0NGA8_9EUKA</name>
<proteinExistence type="predicted"/>
<protein>
    <submittedName>
        <fullName evidence="2">Uncharacterized protein</fullName>
    </submittedName>
</protein>
<gene>
    <name evidence="2" type="ORF">PANT1444_LOCUS21357</name>
</gene>